<protein>
    <recommendedName>
        <fullName evidence="3">Enoyl-CoA hydratase</fullName>
    </recommendedName>
</protein>
<dbReference type="Gene3D" id="3.90.226.10">
    <property type="entry name" value="2-enoyl-CoA Hydratase, Chain A, domain 1"/>
    <property type="match status" value="1"/>
</dbReference>
<dbReference type="EMBL" id="AP021874">
    <property type="protein sequence ID" value="BBO69828.1"/>
    <property type="molecule type" value="Genomic_DNA"/>
</dbReference>
<name>A0A5K7YLX5_9BACT</name>
<keyword evidence="2" id="KW-1185">Reference proteome</keyword>
<proteinExistence type="predicted"/>
<sequence>MAGVEALAAIIIRGSEKVFAAGADIKEIGRITSPVEVHRFIIRVHALFNLLGLKSPKLCFE</sequence>
<dbReference type="KEGG" id="dalk:DSCA_37580"/>
<evidence type="ECO:0000313" key="2">
    <source>
        <dbReference type="Proteomes" id="UP000427906"/>
    </source>
</evidence>
<reference evidence="1 2" key="1">
    <citation type="submission" date="2019-11" db="EMBL/GenBank/DDBJ databases">
        <title>Comparative genomics of hydrocarbon-degrading Desulfosarcina strains.</title>
        <authorList>
            <person name="Watanabe M."/>
            <person name="Kojima H."/>
            <person name="Fukui M."/>
        </authorList>
    </citation>
    <scope>NUCLEOTIDE SEQUENCE [LARGE SCALE GENOMIC DNA]</scope>
    <source>
        <strain evidence="1 2">PL12</strain>
    </source>
</reference>
<evidence type="ECO:0008006" key="3">
    <source>
        <dbReference type="Google" id="ProtNLM"/>
    </source>
</evidence>
<accession>A0A5K7YLX5</accession>
<gene>
    <name evidence="1" type="ORF">DSCA_37580</name>
</gene>
<evidence type="ECO:0000313" key="1">
    <source>
        <dbReference type="EMBL" id="BBO69828.1"/>
    </source>
</evidence>
<dbReference type="AlphaFoldDB" id="A0A5K7YLX5"/>
<dbReference type="Proteomes" id="UP000427906">
    <property type="component" value="Chromosome"/>
</dbReference>
<dbReference type="InterPro" id="IPR029045">
    <property type="entry name" value="ClpP/crotonase-like_dom_sf"/>
</dbReference>
<organism evidence="1 2">
    <name type="scientific">Desulfosarcina alkanivorans</name>
    <dbReference type="NCBI Taxonomy" id="571177"/>
    <lineage>
        <taxon>Bacteria</taxon>
        <taxon>Pseudomonadati</taxon>
        <taxon>Thermodesulfobacteriota</taxon>
        <taxon>Desulfobacteria</taxon>
        <taxon>Desulfobacterales</taxon>
        <taxon>Desulfosarcinaceae</taxon>
        <taxon>Desulfosarcina</taxon>
    </lineage>
</organism>
<dbReference type="SUPFAM" id="SSF52096">
    <property type="entry name" value="ClpP/crotonase"/>
    <property type="match status" value="1"/>
</dbReference>